<dbReference type="PANTHER" id="PTHR21646">
    <property type="entry name" value="UBIQUITIN CARBOXYL-TERMINAL HYDROLASE"/>
    <property type="match status" value="1"/>
</dbReference>
<dbReference type="PROSITE" id="PS00972">
    <property type="entry name" value="USP_1"/>
    <property type="match status" value="1"/>
</dbReference>
<dbReference type="SUPFAM" id="SSF54001">
    <property type="entry name" value="Cysteine proteinases"/>
    <property type="match status" value="1"/>
</dbReference>
<dbReference type="GO" id="GO:0004843">
    <property type="term" value="F:cysteine-type deubiquitinase activity"/>
    <property type="evidence" value="ECO:0007669"/>
    <property type="project" value="UniProtKB-UniRule"/>
</dbReference>
<dbReference type="Proteomes" id="UP000663882">
    <property type="component" value="Unassembled WGS sequence"/>
</dbReference>
<dbReference type="InterPro" id="IPR038765">
    <property type="entry name" value="Papain-like_cys_pep_sf"/>
</dbReference>
<dbReference type="AlphaFoldDB" id="A0A815GF41"/>
<comment type="catalytic activity">
    <reaction evidence="1 2">
        <text>Thiol-dependent hydrolysis of ester, thioester, amide, peptide and isopeptide bonds formed by the C-terminal Gly of ubiquitin (a 76-residue protein attached to proteins as an intracellular targeting signal).</text>
        <dbReference type="EC" id="3.4.19.12"/>
    </reaction>
</comment>
<dbReference type="PANTHER" id="PTHR21646:SF14">
    <property type="entry name" value="FI05488P"/>
    <property type="match status" value="1"/>
</dbReference>
<keyword evidence="2" id="KW-0788">Thiol protease</keyword>
<dbReference type="OrthoDB" id="292964at2759"/>
<gene>
    <name evidence="5" type="ORF">RFH988_LOCUS31611</name>
</gene>
<proteinExistence type="inferred from homology"/>
<dbReference type="GO" id="GO:0016579">
    <property type="term" value="P:protein deubiquitination"/>
    <property type="evidence" value="ECO:0007669"/>
    <property type="project" value="InterPro"/>
</dbReference>
<keyword evidence="2" id="KW-0833">Ubl conjugation pathway</keyword>
<dbReference type="InterPro" id="IPR001394">
    <property type="entry name" value="Peptidase_C19_UCH"/>
</dbReference>
<reference evidence="5" key="1">
    <citation type="submission" date="2021-02" db="EMBL/GenBank/DDBJ databases">
        <authorList>
            <person name="Nowell W R."/>
        </authorList>
    </citation>
    <scope>NUCLEOTIDE SEQUENCE</scope>
</reference>
<keyword evidence="2" id="KW-0645">Protease</keyword>
<organism evidence="5 6">
    <name type="scientific">Rotaria sordida</name>
    <dbReference type="NCBI Taxonomy" id="392033"/>
    <lineage>
        <taxon>Eukaryota</taxon>
        <taxon>Metazoa</taxon>
        <taxon>Spiralia</taxon>
        <taxon>Gnathifera</taxon>
        <taxon>Rotifera</taxon>
        <taxon>Eurotatoria</taxon>
        <taxon>Bdelloidea</taxon>
        <taxon>Philodinida</taxon>
        <taxon>Philodinidae</taxon>
        <taxon>Rotaria</taxon>
    </lineage>
</organism>
<evidence type="ECO:0000313" key="6">
    <source>
        <dbReference type="Proteomes" id="UP000663882"/>
    </source>
</evidence>
<evidence type="ECO:0000313" key="5">
    <source>
        <dbReference type="EMBL" id="CAF1337768.1"/>
    </source>
</evidence>
<comment type="similarity">
    <text evidence="2">Belongs to the peptidase C19 family.</text>
</comment>
<comment type="caution">
    <text evidence="5">The sequence shown here is derived from an EMBL/GenBank/DDBJ whole genome shotgun (WGS) entry which is preliminary data.</text>
</comment>
<evidence type="ECO:0000256" key="3">
    <source>
        <dbReference type="SAM" id="MobiDB-lite"/>
    </source>
</evidence>
<sequence length="996" mass="113294">MVQHCVNAASTDFCSYNSKTQCNAIDVVGSKSSSITNNALDYHIHTLGSMQAGTVDFVSNVLPTEIRLSSSSSISTKQIPSDSISSCKTNTTTSSSSSSGYGSVVSRSSKSRKSLFYRLKRLINFPTTKKSTDYPIPMINNSNEQNNFNSPLLSFRNTITSSKINISNDIRPNSLTRLDIKRKSSRRTLSSTIQHIPFLYGLKNCGNTCYINAIVQCLCHTEQLALYILLKNYEIDMRNIKNVIIDNSNLSQQSIGFKVTKLFVQIFQALWNNSSNTTSKLLYDFKTIISNLNKQYSGNEQNDAQEFLLFLMNTIHDELNLANTQRYRQKPKNSFSSITISSQSSSSIASSELAHRAWLEYIDLNQSIITSTFSAQLHSTLCCNQCKQESKTFEPYLLLSLPIPQKIIKPVFITVVFLNQSPKQLQIGLCLPVTNTVKDVREAIAQQSNLDPNDLVLVEIHQQNGFSQVFHDTESINRLTNDVYAIQFPSTNSENLEHITSSKENSSPSYVNLLVLNRVRYSSGRTERFGAPIVVRVPRQSNYRTLQLSIIKAQRSLIRDEVMEYAQDYVVFQLTLVDQYQSTSFGTLKQEYSIPHDIQWPLYLEKIIEIHHAYDGPGIGPSHIQVYANWHEKFVGEFLSKWPYGDDKPDIHQSVAQARATLHQPSSTLISLADCFSLFTQSESLNYDDAWMCTHCRRKENGTVKHLKIWTTPSVLIIHLKRFCQTKISNSKLTYPVQFPLDNLNIKRFLSTTTTTTTTNDGEDECIIDDEQDESIENQDERQYGLYDLFAVCNHRGSMSNGHYTAYCKNPITNKWFCYDDHLVSELDPSRVCTPDAYILFYKRRDTPPSPTSQSISKSLSSRQEQIDSIVNEFDQHLNLDQTSSIENKKIHYTLQPPLPLPRKLLTPLSLSTSEDECSQVPCPMPRTRISKNEIQTIPQPIPSVRQQQIVNSIPSSEPLNDSNREIISPWSRFNNYRYSNDELESNVVYHTTILR</sequence>
<dbReference type="InterPro" id="IPR050185">
    <property type="entry name" value="Ub_carboxyl-term_hydrolase"/>
</dbReference>
<name>A0A815GF41_9BILA</name>
<evidence type="ECO:0000256" key="2">
    <source>
        <dbReference type="RuleBase" id="RU366025"/>
    </source>
</evidence>
<evidence type="ECO:0000259" key="4">
    <source>
        <dbReference type="PROSITE" id="PS50235"/>
    </source>
</evidence>
<dbReference type="GO" id="GO:0006508">
    <property type="term" value="P:proteolysis"/>
    <property type="evidence" value="ECO:0007669"/>
    <property type="project" value="UniProtKB-KW"/>
</dbReference>
<dbReference type="EMBL" id="CAJNOO010003447">
    <property type="protein sequence ID" value="CAF1337768.1"/>
    <property type="molecule type" value="Genomic_DNA"/>
</dbReference>
<dbReference type="InterPro" id="IPR028889">
    <property type="entry name" value="USP"/>
</dbReference>
<dbReference type="PROSITE" id="PS50235">
    <property type="entry name" value="USP_3"/>
    <property type="match status" value="1"/>
</dbReference>
<protein>
    <recommendedName>
        <fullName evidence="2">Ubiquitin carboxyl-terminal hydrolase</fullName>
        <ecNumber evidence="2">3.4.19.12</ecNumber>
    </recommendedName>
</protein>
<feature type="region of interest" description="Disordered" evidence="3">
    <location>
        <begin position="76"/>
        <end position="105"/>
    </location>
</feature>
<dbReference type="InterPro" id="IPR018200">
    <property type="entry name" value="USP_CS"/>
</dbReference>
<feature type="domain" description="USP" evidence="4">
    <location>
        <begin position="200"/>
        <end position="845"/>
    </location>
</feature>
<dbReference type="Gene3D" id="3.90.70.10">
    <property type="entry name" value="Cysteine proteinases"/>
    <property type="match status" value="2"/>
</dbReference>
<dbReference type="Pfam" id="PF00443">
    <property type="entry name" value="UCH"/>
    <property type="match status" value="1"/>
</dbReference>
<keyword evidence="2" id="KW-0378">Hydrolase</keyword>
<dbReference type="EC" id="3.4.19.12" evidence="2"/>
<dbReference type="PROSITE" id="PS00973">
    <property type="entry name" value="USP_2"/>
    <property type="match status" value="1"/>
</dbReference>
<accession>A0A815GF41</accession>
<evidence type="ECO:0000256" key="1">
    <source>
        <dbReference type="ARBA" id="ARBA00000707"/>
    </source>
</evidence>